<dbReference type="PRINTS" id="PR00380">
    <property type="entry name" value="KINESINHEAVY"/>
</dbReference>
<dbReference type="InterPro" id="IPR027417">
    <property type="entry name" value="P-loop_NTPase"/>
</dbReference>
<comment type="similarity">
    <text evidence="10 11">Belongs to the TRAFAC class myosin-kinesin ATPase superfamily. Kinesin family.</text>
</comment>
<dbReference type="GO" id="GO:0005524">
    <property type="term" value="F:ATP binding"/>
    <property type="evidence" value="ECO:0007669"/>
    <property type="project" value="UniProtKB-UniRule"/>
</dbReference>
<keyword evidence="6 10" id="KW-0067">ATP-binding</keyword>
<keyword evidence="15" id="KW-1185">Reference proteome</keyword>
<comment type="subcellular location">
    <subcellularLocation>
        <location evidence="1">Cytoplasm</location>
        <location evidence="1">Cytoskeleton</location>
        <location evidence="1">Spindle</location>
    </subcellularLocation>
</comment>
<evidence type="ECO:0000313" key="15">
    <source>
        <dbReference type="Proteomes" id="UP001054945"/>
    </source>
</evidence>
<dbReference type="GO" id="GO:0008017">
    <property type="term" value="F:microtubule binding"/>
    <property type="evidence" value="ECO:0007669"/>
    <property type="project" value="InterPro"/>
</dbReference>
<evidence type="ECO:0000256" key="6">
    <source>
        <dbReference type="ARBA" id="ARBA00022840"/>
    </source>
</evidence>
<keyword evidence="4 11" id="KW-0493">Microtubule</keyword>
<gene>
    <name evidence="14" type="primary">KIF23</name>
    <name evidence="14" type="ORF">CEXT_67131</name>
</gene>
<dbReference type="GO" id="GO:0072686">
    <property type="term" value="C:mitotic spindle"/>
    <property type="evidence" value="ECO:0007669"/>
    <property type="project" value="TreeGrafter"/>
</dbReference>
<dbReference type="GO" id="GO:0005634">
    <property type="term" value="C:nucleus"/>
    <property type="evidence" value="ECO:0007669"/>
    <property type="project" value="TreeGrafter"/>
</dbReference>
<dbReference type="Proteomes" id="UP001054945">
    <property type="component" value="Unassembled WGS sequence"/>
</dbReference>
<keyword evidence="7 12" id="KW-0175">Coiled coil</keyword>
<feature type="domain" description="Kinesin motor" evidence="13">
    <location>
        <begin position="22"/>
        <end position="431"/>
    </location>
</feature>
<name>A0AAV4XZX5_CAEEX</name>
<keyword evidence="8 10" id="KW-0505">Motor protein</keyword>
<evidence type="ECO:0000256" key="5">
    <source>
        <dbReference type="ARBA" id="ARBA00022741"/>
    </source>
</evidence>
<keyword evidence="9" id="KW-0206">Cytoskeleton</keyword>
<dbReference type="Gene3D" id="3.40.850.10">
    <property type="entry name" value="Kinesin motor domain"/>
    <property type="match status" value="1"/>
</dbReference>
<dbReference type="GO" id="GO:0090307">
    <property type="term" value="P:mitotic spindle assembly"/>
    <property type="evidence" value="ECO:0007669"/>
    <property type="project" value="TreeGrafter"/>
</dbReference>
<protein>
    <recommendedName>
        <fullName evidence="11">Kinesin-like protein</fullName>
    </recommendedName>
</protein>
<dbReference type="EMBL" id="BPLR01001088">
    <property type="protein sequence ID" value="GIY99833.1"/>
    <property type="molecule type" value="Genomic_DNA"/>
</dbReference>
<dbReference type="GO" id="GO:0005876">
    <property type="term" value="C:spindle microtubule"/>
    <property type="evidence" value="ECO:0007669"/>
    <property type="project" value="TreeGrafter"/>
</dbReference>
<dbReference type="InterPro" id="IPR047149">
    <property type="entry name" value="KIF11-like"/>
</dbReference>
<evidence type="ECO:0000259" key="13">
    <source>
        <dbReference type="PROSITE" id="PS50067"/>
    </source>
</evidence>
<dbReference type="Pfam" id="PF00225">
    <property type="entry name" value="Kinesin"/>
    <property type="match status" value="1"/>
</dbReference>
<accession>A0AAV4XZX5</accession>
<evidence type="ECO:0000256" key="11">
    <source>
        <dbReference type="RuleBase" id="RU000394"/>
    </source>
</evidence>
<evidence type="ECO:0000256" key="4">
    <source>
        <dbReference type="ARBA" id="ARBA00022701"/>
    </source>
</evidence>
<dbReference type="InterPro" id="IPR019821">
    <property type="entry name" value="Kinesin_motor_CS"/>
</dbReference>
<comment type="caution">
    <text evidence="14">The sequence shown here is derived from an EMBL/GenBank/DDBJ whole genome shotgun (WGS) entry which is preliminary data.</text>
</comment>
<keyword evidence="2" id="KW-0963">Cytoplasm</keyword>
<keyword evidence="3" id="KW-0597">Phosphoprotein</keyword>
<feature type="coiled-coil region" evidence="12">
    <location>
        <begin position="513"/>
        <end position="603"/>
    </location>
</feature>
<dbReference type="GO" id="GO:0051231">
    <property type="term" value="P:spindle elongation"/>
    <property type="evidence" value="ECO:0007669"/>
    <property type="project" value="TreeGrafter"/>
</dbReference>
<evidence type="ECO:0000256" key="3">
    <source>
        <dbReference type="ARBA" id="ARBA00022553"/>
    </source>
</evidence>
<dbReference type="InterPro" id="IPR036961">
    <property type="entry name" value="Kinesin_motor_dom_sf"/>
</dbReference>
<dbReference type="InterPro" id="IPR001752">
    <property type="entry name" value="Kinesin_motor_dom"/>
</dbReference>
<evidence type="ECO:0000256" key="7">
    <source>
        <dbReference type="ARBA" id="ARBA00023054"/>
    </source>
</evidence>
<reference evidence="14 15" key="1">
    <citation type="submission" date="2021-06" db="EMBL/GenBank/DDBJ databases">
        <title>Caerostris extrusa draft genome.</title>
        <authorList>
            <person name="Kono N."/>
            <person name="Arakawa K."/>
        </authorList>
    </citation>
    <scope>NUCLEOTIDE SEQUENCE [LARGE SCALE GENOMIC DNA]</scope>
</reference>
<evidence type="ECO:0000256" key="9">
    <source>
        <dbReference type="ARBA" id="ARBA00023212"/>
    </source>
</evidence>
<dbReference type="AlphaFoldDB" id="A0AAV4XZX5"/>
<dbReference type="GO" id="GO:0008574">
    <property type="term" value="F:plus-end-directed microtubule motor activity"/>
    <property type="evidence" value="ECO:0007669"/>
    <property type="project" value="TreeGrafter"/>
</dbReference>
<dbReference type="SMART" id="SM00129">
    <property type="entry name" value="KISc"/>
    <property type="match status" value="1"/>
</dbReference>
<dbReference type="GO" id="GO:0007018">
    <property type="term" value="P:microtubule-based movement"/>
    <property type="evidence" value="ECO:0007669"/>
    <property type="project" value="InterPro"/>
</dbReference>
<keyword evidence="5 10" id="KW-0547">Nucleotide-binding</keyword>
<evidence type="ECO:0000256" key="1">
    <source>
        <dbReference type="ARBA" id="ARBA00004186"/>
    </source>
</evidence>
<feature type="binding site" evidence="10">
    <location>
        <begin position="107"/>
        <end position="114"/>
    </location>
    <ligand>
        <name>ATP</name>
        <dbReference type="ChEBI" id="CHEBI:30616"/>
    </ligand>
</feature>
<organism evidence="14 15">
    <name type="scientific">Caerostris extrusa</name>
    <name type="common">Bark spider</name>
    <name type="synonym">Caerostris bankana</name>
    <dbReference type="NCBI Taxonomy" id="172846"/>
    <lineage>
        <taxon>Eukaryota</taxon>
        <taxon>Metazoa</taxon>
        <taxon>Ecdysozoa</taxon>
        <taxon>Arthropoda</taxon>
        <taxon>Chelicerata</taxon>
        <taxon>Arachnida</taxon>
        <taxon>Araneae</taxon>
        <taxon>Araneomorphae</taxon>
        <taxon>Entelegynae</taxon>
        <taxon>Araneoidea</taxon>
        <taxon>Araneidae</taxon>
        <taxon>Caerostris</taxon>
    </lineage>
</organism>
<evidence type="ECO:0000313" key="14">
    <source>
        <dbReference type="EMBL" id="GIY99833.1"/>
    </source>
</evidence>
<dbReference type="PROSITE" id="PS00411">
    <property type="entry name" value="KINESIN_MOTOR_1"/>
    <property type="match status" value="1"/>
</dbReference>
<dbReference type="PANTHER" id="PTHR47970:SF29">
    <property type="entry name" value="KINESIN FAMILY MEMBER 20B"/>
    <property type="match status" value="1"/>
</dbReference>
<proteinExistence type="inferred from homology"/>
<evidence type="ECO:0000256" key="2">
    <source>
        <dbReference type="ARBA" id="ARBA00022490"/>
    </source>
</evidence>
<dbReference type="SUPFAM" id="SSF52540">
    <property type="entry name" value="P-loop containing nucleoside triphosphate hydrolases"/>
    <property type="match status" value="1"/>
</dbReference>
<dbReference type="PANTHER" id="PTHR47970">
    <property type="entry name" value="KINESIN-LIKE PROTEIN KIF11"/>
    <property type="match status" value="1"/>
</dbReference>
<dbReference type="PROSITE" id="PS50067">
    <property type="entry name" value="KINESIN_MOTOR_2"/>
    <property type="match status" value="1"/>
</dbReference>
<sequence>MSLISLKNLGRMNGKQICVKDAIEVYCRIRPLDSANDATCLRASDKNTVILFPPDMLHSTKTLKEVHYSFKKVFDSEASQKQLFNQVCLPLVEDTLLGCNGLIFTYGITSSGKTYTMAGTPQDGGLLPRSLDVIFNSIKDCQAPKFVFKPDKLNAFDTQLTSDAKLDCQLEMRLHNKASMKNSRREKILTERIPDETVITKLPPDVHFSVFVSYVEIYNNYIYDLLEELPSDTKKKEKCMNFNSKMLREDASRNMYVFGVIETEVKTVEEALDLFYKGQLRKRVSNTALNTESSRSHSIFTIRVVHAPLDPLGAEVLLDKDLISVGQLSLVDLAGSERCTRTKSAGQKLREAGNINASLMALRNCIEILRESQISGINKKIPYRDSKLTHLFKSYFEGKGKVRMIVCVNPQAAYFDETLHVMKFAELAQDVTISRTIPTALTLGLTPGRGKLYRDAVKKSKQEKIPVTDILSPTIYTLGPPFPLLDLDIFDEAYYMNLIEFLENRQNRRGILINDLNHKNDEFRKNLVALDSDNFKLKEEKTALKQDLDYKIRKIQHLEDKLVMMEQNNEMLEKQLSISREELENLNTQLESADKILSNQRKEVGEYKIKMKEKIAFKKDRMRRLMVCFSKQLKEILNSEDWDLIGDMPIQPISDCNPQLQPALPSILNLTKSRSSLEIPSEPRMLKSRSASNFMGRHLDPSIRDATKIFEKENRPPFSF</sequence>
<evidence type="ECO:0000256" key="8">
    <source>
        <dbReference type="ARBA" id="ARBA00023175"/>
    </source>
</evidence>
<evidence type="ECO:0000256" key="10">
    <source>
        <dbReference type="PROSITE-ProRule" id="PRU00283"/>
    </source>
</evidence>
<evidence type="ECO:0000256" key="12">
    <source>
        <dbReference type="SAM" id="Coils"/>
    </source>
</evidence>